<dbReference type="AlphaFoldDB" id="A0A0E3WC31"/>
<dbReference type="RefSeq" id="WP_090601375.1">
    <property type="nucleotide sequence ID" value="NZ_CTEE01000001.1"/>
</dbReference>
<keyword evidence="2" id="KW-0812">Transmembrane</keyword>
<evidence type="ECO:0000259" key="3">
    <source>
        <dbReference type="SMART" id="SM00894"/>
    </source>
</evidence>
<evidence type="ECO:0000313" key="4">
    <source>
        <dbReference type="EMBL" id="CQD11783.1"/>
    </source>
</evidence>
<name>A0A0E3WC31_MYCLN</name>
<dbReference type="Pfam" id="PF05901">
    <property type="entry name" value="Excalibur"/>
    <property type="match status" value="1"/>
</dbReference>
<feature type="compositionally biased region" description="Low complexity" evidence="1">
    <location>
        <begin position="54"/>
        <end position="70"/>
    </location>
</feature>
<feature type="compositionally biased region" description="Basic and acidic residues" evidence="1">
    <location>
        <begin position="74"/>
        <end position="112"/>
    </location>
</feature>
<reference evidence="4 5" key="1">
    <citation type="submission" date="2015-03" db="EMBL/GenBank/DDBJ databases">
        <authorList>
            <person name="Urmite Genomes"/>
        </authorList>
    </citation>
    <scope>NUCLEOTIDE SEQUENCE [LARGE SCALE GENOMIC DNA]</scope>
    <source>
        <strain evidence="4 5">CSUR P1491</strain>
    </source>
</reference>
<sequence>MRLPLSEQARDKLAQAFAAVLIAIIVVCVVIIIVNLTRQAPPSSNPGRTDRSTVRVATTTAAAPSPSTTPIYRNCDEAHKDGRWDIPKGDPAYRPELDHNGDGIACESRKPG</sequence>
<accession>A0A0E3WC31</accession>
<evidence type="ECO:0000256" key="1">
    <source>
        <dbReference type="SAM" id="MobiDB-lite"/>
    </source>
</evidence>
<protein>
    <submittedName>
        <fullName evidence="4">Excalibur domain-containing protein</fullName>
    </submittedName>
</protein>
<dbReference type="EMBL" id="CTEE01000001">
    <property type="protein sequence ID" value="CQD11783.1"/>
    <property type="molecule type" value="Genomic_DNA"/>
</dbReference>
<gene>
    <name evidence="4" type="ORF">BN1232_02214</name>
</gene>
<evidence type="ECO:0000256" key="2">
    <source>
        <dbReference type="SAM" id="Phobius"/>
    </source>
</evidence>
<keyword evidence="2" id="KW-0472">Membrane</keyword>
<feature type="region of interest" description="Disordered" evidence="1">
    <location>
        <begin position="39"/>
        <end position="112"/>
    </location>
</feature>
<proteinExistence type="predicted"/>
<feature type="domain" description="Excalibur calcium-binding" evidence="3">
    <location>
        <begin position="71"/>
        <end position="107"/>
    </location>
</feature>
<evidence type="ECO:0000313" key="5">
    <source>
        <dbReference type="Proteomes" id="UP000199251"/>
    </source>
</evidence>
<dbReference type="OrthoDB" id="4337778at2"/>
<dbReference type="STRING" id="141349.BN1232_02214"/>
<dbReference type="Proteomes" id="UP000199251">
    <property type="component" value="Unassembled WGS sequence"/>
</dbReference>
<dbReference type="SMART" id="SM00894">
    <property type="entry name" value="Excalibur"/>
    <property type="match status" value="1"/>
</dbReference>
<dbReference type="InterPro" id="IPR008613">
    <property type="entry name" value="Excalibur_Ca-bd_domain"/>
</dbReference>
<organism evidence="4 5">
    <name type="scientific">Mycobacterium lentiflavum</name>
    <dbReference type="NCBI Taxonomy" id="141349"/>
    <lineage>
        <taxon>Bacteria</taxon>
        <taxon>Bacillati</taxon>
        <taxon>Actinomycetota</taxon>
        <taxon>Actinomycetes</taxon>
        <taxon>Mycobacteriales</taxon>
        <taxon>Mycobacteriaceae</taxon>
        <taxon>Mycobacterium</taxon>
        <taxon>Mycobacterium simiae complex</taxon>
    </lineage>
</organism>
<keyword evidence="2" id="KW-1133">Transmembrane helix</keyword>
<feature type="transmembrane region" description="Helical" evidence="2">
    <location>
        <begin position="12"/>
        <end position="36"/>
    </location>
</feature>